<evidence type="ECO:0000313" key="1">
    <source>
        <dbReference type="EMBL" id="SDU65110.1"/>
    </source>
</evidence>
<sequence>MTAPAINPAAIDAALPDFDAVVACEVEVEGGCDRPAEWRVRMHGPKDHRCGTYTLCMCDTHLTLERTSLENMLRAARTGLHCCYCGLFVTQVSEAIFSVVAL</sequence>
<dbReference type="EMBL" id="FNLM01000034">
    <property type="protein sequence ID" value="SDU65110.1"/>
    <property type="molecule type" value="Genomic_DNA"/>
</dbReference>
<accession>A0A1H2K8Q7</accession>
<dbReference type="Proteomes" id="UP000183180">
    <property type="component" value="Unassembled WGS sequence"/>
</dbReference>
<organism evidence="1 2">
    <name type="scientific">Gordonia westfalica</name>
    <dbReference type="NCBI Taxonomy" id="158898"/>
    <lineage>
        <taxon>Bacteria</taxon>
        <taxon>Bacillati</taxon>
        <taxon>Actinomycetota</taxon>
        <taxon>Actinomycetes</taxon>
        <taxon>Mycobacteriales</taxon>
        <taxon>Gordoniaceae</taxon>
        <taxon>Gordonia</taxon>
    </lineage>
</organism>
<protein>
    <submittedName>
        <fullName evidence="1">Uncharacterized protein</fullName>
    </submittedName>
</protein>
<dbReference type="AlphaFoldDB" id="A0A1H2K8Q7"/>
<gene>
    <name evidence="1" type="ORF">SAMN04488548_1342981</name>
</gene>
<evidence type="ECO:0000313" key="2">
    <source>
        <dbReference type="Proteomes" id="UP000183180"/>
    </source>
</evidence>
<name>A0A1H2K8Q7_9ACTN</name>
<dbReference type="RefSeq" id="WP_074851606.1">
    <property type="nucleotide sequence ID" value="NZ_FNLM01000034.1"/>
</dbReference>
<dbReference type="STRING" id="158898.SAMN04488548_1342981"/>
<reference evidence="1 2" key="1">
    <citation type="submission" date="2016-10" db="EMBL/GenBank/DDBJ databases">
        <authorList>
            <person name="de Groot N.N."/>
        </authorList>
    </citation>
    <scope>NUCLEOTIDE SEQUENCE [LARGE SCALE GENOMIC DNA]</scope>
    <source>
        <strain evidence="1 2">DSM 44215</strain>
    </source>
</reference>
<dbReference type="OrthoDB" id="9984458at2"/>
<proteinExistence type="predicted"/>